<protein>
    <recommendedName>
        <fullName evidence="5">Tetratricopeptide repeat protein</fullName>
    </recommendedName>
</protein>
<organism evidence="3 4">
    <name type="scientific">Streptomyces albiaxialis</name>
    <dbReference type="NCBI Taxonomy" id="329523"/>
    <lineage>
        <taxon>Bacteria</taxon>
        <taxon>Bacillati</taxon>
        <taxon>Actinomycetota</taxon>
        <taxon>Actinomycetes</taxon>
        <taxon>Kitasatosporales</taxon>
        <taxon>Streptomycetaceae</taxon>
        <taxon>Streptomyces</taxon>
    </lineage>
</organism>
<name>A0ABP5IR35_9ACTN</name>
<dbReference type="SUPFAM" id="SSF48452">
    <property type="entry name" value="TPR-like"/>
    <property type="match status" value="1"/>
</dbReference>
<keyword evidence="2" id="KW-1133">Transmembrane helix</keyword>
<dbReference type="InterPro" id="IPR011990">
    <property type="entry name" value="TPR-like_helical_dom_sf"/>
</dbReference>
<evidence type="ECO:0008006" key="5">
    <source>
        <dbReference type="Google" id="ProtNLM"/>
    </source>
</evidence>
<accession>A0ABP5IR35</accession>
<proteinExistence type="predicted"/>
<reference evidence="4" key="1">
    <citation type="journal article" date="2019" name="Int. J. Syst. Evol. Microbiol.">
        <title>The Global Catalogue of Microorganisms (GCM) 10K type strain sequencing project: providing services to taxonomists for standard genome sequencing and annotation.</title>
        <authorList>
            <consortium name="The Broad Institute Genomics Platform"/>
            <consortium name="The Broad Institute Genome Sequencing Center for Infectious Disease"/>
            <person name="Wu L."/>
            <person name="Ma J."/>
        </authorList>
    </citation>
    <scope>NUCLEOTIDE SEQUENCE [LARGE SCALE GENOMIC DNA]</scope>
    <source>
        <strain evidence="4">JCM 15478</strain>
    </source>
</reference>
<keyword evidence="2" id="KW-0472">Membrane</keyword>
<keyword evidence="4" id="KW-1185">Reference proteome</keyword>
<dbReference type="Proteomes" id="UP001500016">
    <property type="component" value="Unassembled WGS sequence"/>
</dbReference>
<comment type="caution">
    <text evidence="3">The sequence shown here is derived from an EMBL/GenBank/DDBJ whole genome shotgun (WGS) entry which is preliminary data.</text>
</comment>
<evidence type="ECO:0000256" key="2">
    <source>
        <dbReference type="SAM" id="Phobius"/>
    </source>
</evidence>
<evidence type="ECO:0000256" key="1">
    <source>
        <dbReference type="SAM" id="MobiDB-lite"/>
    </source>
</evidence>
<dbReference type="EMBL" id="BAAAPE010000029">
    <property type="protein sequence ID" value="GAA2103580.1"/>
    <property type="molecule type" value="Genomic_DNA"/>
</dbReference>
<evidence type="ECO:0000313" key="4">
    <source>
        <dbReference type="Proteomes" id="UP001500016"/>
    </source>
</evidence>
<evidence type="ECO:0000313" key="3">
    <source>
        <dbReference type="EMBL" id="GAA2103580.1"/>
    </source>
</evidence>
<feature type="transmembrane region" description="Helical" evidence="2">
    <location>
        <begin position="35"/>
        <end position="55"/>
    </location>
</feature>
<dbReference type="RefSeq" id="WP_344535484.1">
    <property type="nucleotide sequence ID" value="NZ_BAAAPE010000029.1"/>
</dbReference>
<feature type="transmembrane region" description="Helical" evidence="2">
    <location>
        <begin position="7"/>
        <end position="29"/>
    </location>
</feature>
<feature type="region of interest" description="Disordered" evidence="1">
    <location>
        <begin position="141"/>
        <end position="179"/>
    </location>
</feature>
<gene>
    <name evidence="3" type="ORF">GCM10009801_78590</name>
</gene>
<sequence>MRAKITYFVLAAVLVVYFVMVGSRGVLLIQQGTAVTVALGAAVLVLPFIGLWFLWHTTRFARGAGRLARELEAEGGLPVDELKRTPSGRVDRDSADEVFARRQKEAEAEPGDWRVWFRLAVAYHDARDTPRARKAMQHAIALHDGRTSGPAGATDGAAGKAPDGNADRTTDATRPPSPR</sequence>
<keyword evidence="2" id="KW-0812">Transmembrane</keyword>